<dbReference type="AlphaFoldDB" id="A0A976FIJ7"/>
<comment type="caution">
    <text evidence="1">The sequence shown here is derived from an EMBL/GenBank/DDBJ whole genome shotgun (WGS) entry which is preliminary data.</text>
</comment>
<gene>
    <name evidence="1" type="ORF">CCR75_001590</name>
</gene>
<dbReference type="RefSeq" id="XP_067816643.1">
    <property type="nucleotide sequence ID" value="XM_067959692.1"/>
</dbReference>
<evidence type="ECO:0000313" key="2">
    <source>
        <dbReference type="Proteomes" id="UP000294530"/>
    </source>
</evidence>
<organism evidence="1 2">
    <name type="scientific">Bremia lactucae</name>
    <name type="common">Lettuce downy mildew</name>
    <dbReference type="NCBI Taxonomy" id="4779"/>
    <lineage>
        <taxon>Eukaryota</taxon>
        <taxon>Sar</taxon>
        <taxon>Stramenopiles</taxon>
        <taxon>Oomycota</taxon>
        <taxon>Peronosporomycetes</taxon>
        <taxon>Peronosporales</taxon>
        <taxon>Peronosporaceae</taxon>
        <taxon>Bremia</taxon>
    </lineage>
</organism>
<dbReference type="GeneID" id="94345363"/>
<proteinExistence type="predicted"/>
<sequence length="61" mass="7001">MANGRAHITVEDSNVLGVAQISRLLPKHYYGGYIPRLQSDDVQVKEEEKMEMAFRTDSNKY</sequence>
<accession>A0A976FIJ7</accession>
<protein>
    <submittedName>
        <fullName evidence="1">Uncharacterized protein</fullName>
    </submittedName>
</protein>
<keyword evidence="2" id="KW-1185">Reference proteome</keyword>
<dbReference type="Proteomes" id="UP000294530">
    <property type="component" value="Unassembled WGS sequence"/>
</dbReference>
<dbReference type="KEGG" id="blac:94345363"/>
<dbReference type="EMBL" id="SHOA02000014">
    <property type="protein sequence ID" value="TDH67144.1"/>
    <property type="molecule type" value="Genomic_DNA"/>
</dbReference>
<evidence type="ECO:0000313" key="1">
    <source>
        <dbReference type="EMBL" id="TDH67144.1"/>
    </source>
</evidence>
<name>A0A976FIJ7_BRELC</name>
<reference evidence="1 2" key="1">
    <citation type="journal article" date="2021" name="Genome Biol.">
        <title>AFLAP: assembly-free linkage analysis pipeline using k-mers from genome sequencing data.</title>
        <authorList>
            <person name="Fletcher K."/>
            <person name="Zhang L."/>
            <person name="Gil J."/>
            <person name="Han R."/>
            <person name="Cavanaugh K."/>
            <person name="Michelmore R."/>
        </authorList>
    </citation>
    <scope>NUCLEOTIDE SEQUENCE [LARGE SCALE GENOMIC DNA]</scope>
    <source>
        <strain evidence="1 2">SF5</strain>
    </source>
</reference>